<dbReference type="RefSeq" id="WP_188565909.1">
    <property type="nucleotide sequence ID" value="NZ_BMED01000002.1"/>
</dbReference>
<name>A0A916UGL8_9BURK</name>
<dbReference type="Gene3D" id="3.90.226.10">
    <property type="entry name" value="2-enoyl-CoA Hydratase, Chain A, domain 1"/>
    <property type="match status" value="1"/>
</dbReference>
<evidence type="ECO:0000313" key="1">
    <source>
        <dbReference type="EMBL" id="GGC72701.1"/>
    </source>
</evidence>
<reference evidence="1" key="1">
    <citation type="journal article" date="2014" name="Int. J. Syst. Evol. Microbiol.">
        <title>Complete genome sequence of Corynebacterium casei LMG S-19264T (=DSM 44701T), isolated from a smear-ripened cheese.</title>
        <authorList>
            <consortium name="US DOE Joint Genome Institute (JGI-PGF)"/>
            <person name="Walter F."/>
            <person name="Albersmeier A."/>
            <person name="Kalinowski J."/>
            <person name="Ruckert C."/>
        </authorList>
    </citation>
    <scope>NUCLEOTIDE SEQUENCE</scope>
    <source>
        <strain evidence="1">CGMCC 1.10998</strain>
    </source>
</reference>
<evidence type="ECO:0000313" key="2">
    <source>
        <dbReference type="Proteomes" id="UP000637423"/>
    </source>
</evidence>
<sequence length="255" mass="28045">MDEDRSTLHFNGDITRTNFLAMKSYLDHGISTVIVNSGGGDGEAGLAIGKEFRKRKITLIVEKYCLSSCANYLFLGAAKKILQPGAILGFHGGLTGGSAPTLQAADYPLLSESELATVRQQLLSLYKKETVFFHSIGFNPALLRISLDRTKLPQKNHSIQIVSEGKLSQFTLDQQDKAKEFMETLKAENKSYTYDVTSGDESPSKFYFPSKATMQQYGVSGILKYQYPANKGELETMAKNLADANSAELELVGDF</sequence>
<proteinExistence type="predicted"/>
<dbReference type="SUPFAM" id="SSF52096">
    <property type="entry name" value="ClpP/crotonase"/>
    <property type="match status" value="1"/>
</dbReference>
<dbReference type="InterPro" id="IPR029045">
    <property type="entry name" value="ClpP/crotonase-like_dom_sf"/>
</dbReference>
<dbReference type="AlphaFoldDB" id="A0A916UGL8"/>
<dbReference type="Proteomes" id="UP000637423">
    <property type="component" value="Unassembled WGS sequence"/>
</dbReference>
<organism evidence="1 2">
    <name type="scientific">Undibacterium terreum</name>
    <dbReference type="NCBI Taxonomy" id="1224302"/>
    <lineage>
        <taxon>Bacteria</taxon>
        <taxon>Pseudomonadati</taxon>
        <taxon>Pseudomonadota</taxon>
        <taxon>Betaproteobacteria</taxon>
        <taxon>Burkholderiales</taxon>
        <taxon>Oxalobacteraceae</taxon>
        <taxon>Undibacterium</taxon>
    </lineage>
</organism>
<comment type="caution">
    <text evidence="1">The sequence shown here is derived from an EMBL/GenBank/DDBJ whole genome shotgun (WGS) entry which is preliminary data.</text>
</comment>
<protein>
    <submittedName>
        <fullName evidence="1">Uncharacterized protein</fullName>
    </submittedName>
</protein>
<reference evidence="1" key="2">
    <citation type="submission" date="2020-09" db="EMBL/GenBank/DDBJ databases">
        <authorList>
            <person name="Sun Q."/>
            <person name="Zhou Y."/>
        </authorList>
    </citation>
    <scope>NUCLEOTIDE SEQUENCE</scope>
    <source>
        <strain evidence="1">CGMCC 1.10998</strain>
    </source>
</reference>
<keyword evidence="2" id="KW-1185">Reference proteome</keyword>
<gene>
    <name evidence="1" type="ORF">GCM10011396_19860</name>
</gene>
<dbReference type="EMBL" id="BMED01000002">
    <property type="protein sequence ID" value="GGC72701.1"/>
    <property type="molecule type" value="Genomic_DNA"/>
</dbReference>
<accession>A0A916UGL8</accession>